<dbReference type="RefSeq" id="XP_002675185.1">
    <property type="nucleotide sequence ID" value="XM_002675139.1"/>
</dbReference>
<gene>
    <name evidence="3" type="ORF">NAEGRDRAFT_69579</name>
</gene>
<dbReference type="GO" id="GO:0004620">
    <property type="term" value="F:phospholipase activity"/>
    <property type="evidence" value="ECO:0007669"/>
    <property type="project" value="TreeGrafter"/>
</dbReference>
<evidence type="ECO:0000313" key="4">
    <source>
        <dbReference type="Proteomes" id="UP000006671"/>
    </source>
</evidence>
<dbReference type="InParanoid" id="D2VKW9"/>
<protein>
    <submittedName>
        <fullName evidence="3">Predicted protein</fullName>
    </submittedName>
</protein>
<dbReference type="GeneID" id="8863077"/>
<dbReference type="OrthoDB" id="431378at2759"/>
<dbReference type="eggNOG" id="KOG2308">
    <property type="taxonomic scope" value="Eukaryota"/>
</dbReference>
<evidence type="ECO:0000256" key="1">
    <source>
        <dbReference type="SAM" id="MobiDB-lite"/>
    </source>
</evidence>
<dbReference type="Pfam" id="PF02862">
    <property type="entry name" value="DDHD"/>
    <property type="match status" value="1"/>
</dbReference>
<evidence type="ECO:0000259" key="2">
    <source>
        <dbReference type="PROSITE" id="PS51043"/>
    </source>
</evidence>
<dbReference type="Proteomes" id="UP000006671">
    <property type="component" value="Unassembled WGS sequence"/>
</dbReference>
<dbReference type="PANTHER" id="PTHR23509:SF10">
    <property type="entry name" value="LD21067P"/>
    <property type="match status" value="1"/>
</dbReference>
<dbReference type="SMART" id="SM01127">
    <property type="entry name" value="DDHD"/>
    <property type="match status" value="1"/>
</dbReference>
<sequence length="385" mass="43458">MSLFGSKQASAEVENIKVLPPLPQKTRSPLSPEDPDTDVHLIICIAGMGARKGHFLSDSLLSQFGKWFDINKCQSAMRDTMQTAIQNYGTEQIKKKPPKIVVKSIDYCSVVREEGGYNDKLGRVSMKSGAALLRMIANESMIDVLMYNSEKIKKQILSESVKQINDIFEEMEGIPLKSISLVGHSLGSVVAFDLLHQNQESGKTLLKMQPNFCFLVGSPLGLFLTMDFQTEKKQMESFNYVNPATGKRQLLKEVPIFHLYHPYDPVAYRLDPHLDPAFSNYDPFELEFFVRRSKGSSLPVVQITNAFNSVLTTLGVNKKPDENYKRLVRLYEIVDHALPVMSEVVVNEYLNAGDVHLKYWSNTEVNCFILEKIGVLKVEKQKQSA</sequence>
<dbReference type="SUPFAM" id="SSF53474">
    <property type="entry name" value="alpha/beta-Hydrolases"/>
    <property type="match status" value="1"/>
</dbReference>
<dbReference type="KEGG" id="ngr:NAEGRDRAFT_69579"/>
<proteinExistence type="predicted"/>
<accession>D2VKW9</accession>
<feature type="region of interest" description="Disordered" evidence="1">
    <location>
        <begin position="15"/>
        <end position="34"/>
    </location>
</feature>
<dbReference type="PROSITE" id="PS51043">
    <property type="entry name" value="DDHD"/>
    <property type="match status" value="1"/>
</dbReference>
<dbReference type="OMA" id="HLIICIA"/>
<keyword evidence="4" id="KW-1185">Reference proteome</keyword>
<dbReference type="VEuPathDB" id="AmoebaDB:NAEGRDRAFT_69579"/>
<evidence type="ECO:0000313" key="3">
    <source>
        <dbReference type="EMBL" id="EFC42441.1"/>
    </source>
</evidence>
<dbReference type="GO" id="GO:0046872">
    <property type="term" value="F:metal ion binding"/>
    <property type="evidence" value="ECO:0007669"/>
    <property type="project" value="InterPro"/>
</dbReference>
<organism evidence="4">
    <name type="scientific">Naegleria gruberi</name>
    <name type="common">Amoeba</name>
    <dbReference type="NCBI Taxonomy" id="5762"/>
    <lineage>
        <taxon>Eukaryota</taxon>
        <taxon>Discoba</taxon>
        <taxon>Heterolobosea</taxon>
        <taxon>Tetramitia</taxon>
        <taxon>Eutetramitia</taxon>
        <taxon>Vahlkampfiidae</taxon>
        <taxon>Naegleria</taxon>
    </lineage>
</organism>
<dbReference type="Gene3D" id="3.40.50.1820">
    <property type="entry name" value="alpha/beta hydrolase"/>
    <property type="match status" value="1"/>
</dbReference>
<dbReference type="STRING" id="5762.D2VKW9"/>
<dbReference type="InterPro" id="IPR029058">
    <property type="entry name" value="AB_hydrolase_fold"/>
</dbReference>
<dbReference type="PANTHER" id="PTHR23509">
    <property type="entry name" value="PA-PL1 PHOSPHOLIPASE FAMILY"/>
    <property type="match status" value="1"/>
</dbReference>
<dbReference type="GO" id="GO:0005737">
    <property type="term" value="C:cytoplasm"/>
    <property type="evidence" value="ECO:0007669"/>
    <property type="project" value="TreeGrafter"/>
</dbReference>
<reference evidence="3 4" key="1">
    <citation type="journal article" date="2010" name="Cell">
        <title>The genome of Naegleria gruberi illuminates early eukaryotic versatility.</title>
        <authorList>
            <person name="Fritz-Laylin L.K."/>
            <person name="Prochnik S.E."/>
            <person name="Ginger M.L."/>
            <person name="Dacks J.B."/>
            <person name="Carpenter M.L."/>
            <person name="Field M.C."/>
            <person name="Kuo A."/>
            <person name="Paredez A."/>
            <person name="Chapman J."/>
            <person name="Pham J."/>
            <person name="Shu S."/>
            <person name="Neupane R."/>
            <person name="Cipriano M."/>
            <person name="Mancuso J."/>
            <person name="Tu H."/>
            <person name="Salamov A."/>
            <person name="Lindquist E."/>
            <person name="Shapiro H."/>
            <person name="Lucas S."/>
            <person name="Grigoriev I.V."/>
            <person name="Cande W.Z."/>
            <person name="Fulton C."/>
            <person name="Rokhsar D.S."/>
            <person name="Dawson S.C."/>
        </authorList>
    </citation>
    <scope>NUCLEOTIDE SEQUENCE [LARGE SCALE GENOMIC DNA]</scope>
    <source>
        <strain evidence="3 4">NEG-M</strain>
    </source>
</reference>
<name>D2VKW9_NAEGR</name>
<dbReference type="AlphaFoldDB" id="D2VKW9"/>
<dbReference type="InterPro" id="IPR058055">
    <property type="entry name" value="PA-PLA1"/>
</dbReference>
<dbReference type="EMBL" id="GG738879">
    <property type="protein sequence ID" value="EFC42441.1"/>
    <property type="molecule type" value="Genomic_DNA"/>
</dbReference>
<feature type="domain" description="DDHD" evidence="2">
    <location>
        <begin position="206"/>
        <end position="375"/>
    </location>
</feature>
<dbReference type="InterPro" id="IPR004177">
    <property type="entry name" value="DDHD_dom"/>
</dbReference>